<feature type="domain" description="Major facilitator superfamily (MFS) profile" evidence="8">
    <location>
        <begin position="23"/>
        <end position="462"/>
    </location>
</feature>
<dbReference type="InterPro" id="IPR036259">
    <property type="entry name" value="MFS_trans_sf"/>
</dbReference>
<evidence type="ECO:0000256" key="4">
    <source>
        <dbReference type="ARBA" id="ARBA00022692"/>
    </source>
</evidence>
<evidence type="ECO:0000313" key="9">
    <source>
        <dbReference type="EMBL" id="MBD3941845.1"/>
    </source>
</evidence>
<evidence type="ECO:0000256" key="1">
    <source>
        <dbReference type="ARBA" id="ARBA00004651"/>
    </source>
</evidence>
<organism evidence="9 10">
    <name type="scientific">Microbacterium helvum</name>
    <dbReference type="NCBI Taxonomy" id="2773713"/>
    <lineage>
        <taxon>Bacteria</taxon>
        <taxon>Bacillati</taxon>
        <taxon>Actinomycetota</taxon>
        <taxon>Actinomycetes</taxon>
        <taxon>Micrococcales</taxon>
        <taxon>Microbacteriaceae</taxon>
        <taxon>Microbacterium</taxon>
    </lineage>
</organism>
<feature type="transmembrane region" description="Helical" evidence="7">
    <location>
        <begin position="434"/>
        <end position="457"/>
    </location>
</feature>
<keyword evidence="5 7" id="KW-1133">Transmembrane helix</keyword>
<feature type="transmembrane region" description="Helical" evidence="7">
    <location>
        <begin position="405"/>
        <end position="428"/>
    </location>
</feature>
<sequence length="462" mass="46573">MTTAAHPIAPAPTPAAPQPRRWFVLALAVAVLTYSMMQTMLVPVLPALASALHTDRVGVSWVLTAYLLAGAVAAPVLGAFGDRFGHRRMLLITMGVFVVGSVVSALAPGLGLLLIGRVLQGASTASFPLALAIVGTHATGDRRRSATGWLSGTVGLGAGLALVVGGVLADIASWQWLFWTGAGCGILSLVLVAIAVPARPALGQGAVDLPGIGLLAVVLVGVLLAVSQASSWGIGSPAVLVALGAAIVAGVALVVVERRAKAPLLDLPVLARPTIAISNLLGVLLGLVPYLFYVGLPILLQTAAPSGPGLSTQATGWVMFPGTVLAFFGGRFAPVLMRRRKASWVAVLSMVLLTVSALGTAFAVDSVPWLIVWYCVMGLGCGIGFTVVADVIAAGSRPDEVGGLLGVNGVLRTVGSSFGAPVATLVLAGVAGDAGFTVLFLVAAVAALAGGVAALFLRPARV</sequence>
<keyword evidence="3" id="KW-1003">Cell membrane</keyword>
<evidence type="ECO:0000256" key="2">
    <source>
        <dbReference type="ARBA" id="ARBA00022448"/>
    </source>
</evidence>
<dbReference type="RefSeq" id="WP_191171472.1">
    <property type="nucleotide sequence ID" value="NZ_JACXZS010000005.1"/>
</dbReference>
<dbReference type="Gene3D" id="1.20.1250.20">
    <property type="entry name" value="MFS general substrate transporter like domains"/>
    <property type="match status" value="2"/>
</dbReference>
<feature type="transmembrane region" description="Helical" evidence="7">
    <location>
        <begin position="370"/>
        <end position="393"/>
    </location>
</feature>
<dbReference type="PANTHER" id="PTHR42718:SF46">
    <property type="entry name" value="BLR6921 PROTEIN"/>
    <property type="match status" value="1"/>
</dbReference>
<dbReference type="EMBL" id="JACXZS010000005">
    <property type="protein sequence ID" value="MBD3941845.1"/>
    <property type="molecule type" value="Genomic_DNA"/>
</dbReference>
<dbReference type="PROSITE" id="PS50850">
    <property type="entry name" value="MFS"/>
    <property type="match status" value="1"/>
</dbReference>
<feature type="transmembrane region" description="Helical" evidence="7">
    <location>
        <begin position="114"/>
        <end position="134"/>
    </location>
</feature>
<keyword evidence="10" id="KW-1185">Reference proteome</keyword>
<comment type="caution">
    <text evidence="9">The sequence shown here is derived from an EMBL/GenBank/DDBJ whole genome shotgun (WGS) entry which is preliminary data.</text>
</comment>
<evidence type="ECO:0000313" key="10">
    <source>
        <dbReference type="Proteomes" id="UP000598426"/>
    </source>
</evidence>
<evidence type="ECO:0000256" key="5">
    <source>
        <dbReference type="ARBA" id="ARBA00022989"/>
    </source>
</evidence>
<dbReference type="PRINTS" id="PR01035">
    <property type="entry name" value="TCRTETA"/>
</dbReference>
<dbReference type="PANTHER" id="PTHR42718">
    <property type="entry name" value="MAJOR FACILITATOR SUPERFAMILY MULTIDRUG TRANSPORTER MFSC"/>
    <property type="match status" value="1"/>
</dbReference>
<dbReference type="InterPro" id="IPR001958">
    <property type="entry name" value="Tet-R_TetA/multi-R_MdtG-like"/>
</dbReference>
<evidence type="ECO:0000259" key="8">
    <source>
        <dbReference type="PROSITE" id="PS50850"/>
    </source>
</evidence>
<keyword evidence="6 7" id="KW-0472">Membrane</keyword>
<feature type="transmembrane region" description="Helical" evidence="7">
    <location>
        <begin position="89"/>
        <end position="108"/>
    </location>
</feature>
<feature type="transmembrane region" description="Helical" evidence="7">
    <location>
        <begin position="316"/>
        <end position="337"/>
    </location>
</feature>
<dbReference type="Pfam" id="PF07690">
    <property type="entry name" value="MFS_1"/>
    <property type="match status" value="1"/>
</dbReference>
<feature type="transmembrane region" description="Helical" evidence="7">
    <location>
        <begin position="277"/>
        <end position="296"/>
    </location>
</feature>
<dbReference type="InterPro" id="IPR011701">
    <property type="entry name" value="MFS"/>
</dbReference>
<keyword evidence="4 7" id="KW-0812">Transmembrane</keyword>
<feature type="transmembrane region" description="Helical" evidence="7">
    <location>
        <begin position="232"/>
        <end position="256"/>
    </location>
</feature>
<reference evidence="9 10" key="1">
    <citation type="submission" date="2020-09" db="EMBL/GenBank/DDBJ databases">
        <title>Isolation and identification of active actinomycetes.</title>
        <authorList>
            <person name="Li X."/>
        </authorList>
    </citation>
    <scope>NUCLEOTIDE SEQUENCE [LARGE SCALE GENOMIC DNA]</scope>
    <source>
        <strain evidence="9 10">NEAU-LLC</strain>
    </source>
</reference>
<feature type="transmembrane region" description="Helical" evidence="7">
    <location>
        <begin position="61"/>
        <end position="80"/>
    </location>
</feature>
<feature type="transmembrane region" description="Helical" evidence="7">
    <location>
        <begin position="146"/>
        <end position="168"/>
    </location>
</feature>
<gene>
    <name evidence="9" type="ORF">IF188_09080</name>
</gene>
<feature type="transmembrane region" description="Helical" evidence="7">
    <location>
        <begin position="174"/>
        <end position="195"/>
    </location>
</feature>
<dbReference type="SUPFAM" id="SSF103473">
    <property type="entry name" value="MFS general substrate transporter"/>
    <property type="match status" value="1"/>
</dbReference>
<feature type="transmembrane region" description="Helical" evidence="7">
    <location>
        <begin position="207"/>
        <end position="226"/>
    </location>
</feature>
<evidence type="ECO:0000256" key="3">
    <source>
        <dbReference type="ARBA" id="ARBA00022475"/>
    </source>
</evidence>
<comment type="subcellular location">
    <subcellularLocation>
        <location evidence="1">Cell membrane</location>
        <topology evidence="1">Multi-pass membrane protein</topology>
    </subcellularLocation>
</comment>
<keyword evidence="2" id="KW-0813">Transport</keyword>
<feature type="transmembrane region" description="Helical" evidence="7">
    <location>
        <begin position="344"/>
        <end position="364"/>
    </location>
</feature>
<name>A0ABR8NMF3_9MICO</name>
<evidence type="ECO:0000256" key="6">
    <source>
        <dbReference type="ARBA" id="ARBA00023136"/>
    </source>
</evidence>
<dbReference type="InterPro" id="IPR020846">
    <property type="entry name" value="MFS_dom"/>
</dbReference>
<accession>A0ABR8NMF3</accession>
<proteinExistence type="predicted"/>
<evidence type="ECO:0000256" key="7">
    <source>
        <dbReference type="SAM" id="Phobius"/>
    </source>
</evidence>
<protein>
    <submittedName>
        <fullName evidence="9">MFS transporter</fullName>
    </submittedName>
</protein>
<dbReference type="Proteomes" id="UP000598426">
    <property type="component" value="Unassembled WGS sequence"/>
</dbReference>